<sequence>MATQLAICGYEEVRRMQSTLEEPEDGNPEEENVEIEEEMEEKGQATDLELQLTEEEEDNLPKRERPVTCQSKEQCTLEENFGSHLPPILLLCLTPQALVESLKALMDLALNIEYCLRERKLEKRRSRVQSPTVAICPSTRRPEENRSEYSASTEEGPMQIDVAHGPLSEA</sequence>
<feature type="compositionally biased region" description="Acidic residues" evidence="1">
    <location>
        <begin position="21"/>
        <end position="40"/>
    </location>
</feature>
<evidence type="ECO:0000256" key="1">
    <source>
        <dbReference type="SAM" id="MobiDB-lite"/>
    </source>
</evidence>
<reference evidence="2" key="1">
    <citation type="journal article" date="2022" name="bioRxiv">
        <title>Sequencing and chromosome-scale assembly of the giantPleurodeles waltlgenome.</title>
        <authorList>
            <person name="Brown T."/>
            <person name="Elewa A."/>
            <person name="Iarovenko S."/>
            <person name="Subramanian E."/>
            <person name="Araus A.J."/>
            <person name="Petzold A."/>
            <person name="Susuki M."/>
            <person name="Suzuki K.-i.T."/>
            <person name="Hayashi T."/>
            <person name="Toyoda A."/>
            <person name="Oliveira C."/>
            <person name="Osipova E."/>
            <person name="Leigh N.D."/>
            <person name="Simon A."/>
            <person name="Yun M.H."/>
        </authorList>
    </citation>
    <scope>NUCLEOTIDE SEQUENCE</scope>
    <source>
        <strain evidence="2">20211129_DDA</strain>
        <tissue evidence="2">Liver</tissue>
    </source>
</reference>
<proteinExistence type="predicted"/>
<accession>A0AAV7QIA3</accession>
<gene>
    <name evidence="2" type="ORF">NDU88_006564</name>
</gene>
<evidence type="ECO:0000313" key="2">
    <source>
        <dbReference type="EMBL" id="KAJ1140206.1"/>
    </source>
</evidence>
<feature type="region of interest" description="Disordered" evidence="1">
    <location>
        <begin position="137"/>
        <end position="170"/>
    </location>
</feature>
<protein>
    <submittedName>
        <fullName evidence="2">Uncharacterized protein</fullName>
    </submittedName>
</protein>
<name>A0AAV7QIA3_PLEWA</name>
<organism evidence="2 3">
    <name type="scientific">Pleurodeles waltl</name>
    <name type="common">Iberian ribbed newt</name>
    <dbReference type="NCBI Taxonomy" id="8319"/>
    <lineage>
        <taxon>Eukaryota</taxon>
        <taxon>Metazoa</taxon>
        <taxon>Chordata</taxon>
        <taxon>Craniata</taxon>
        <taxon>Vertebrata</taxon>
        <taxon>Euteleostomi</taxon>
        <taxon>Amphibia</taxon>
        <taxon>Batrachia</taxon>
        <taxon>Caudata</taxon>
        <taxon>Salamandroidea</taxon>
        <taxon>Salamandridae</taxon>
        <taxon>Pleurodelinae</taxon>
        <taxon>Pleurodeles</taxon>
    </lineage>
</organism>
<dbReference type="AlphaFoldDB" id="A0AAV7QIA3"/>
<keyword evidence="3" id="KW-1185">Reference proteome</keyword>
<evidence type="ECO:0000313" key="3">
    <source>
        <dbReference type="Proteomes" id="UP001066276"/>
    </source>
</evidence>
<dbReference type="EMBL" id="JANPWB010000010">
    <property type="protein sequence ID" value="KAJ1140206.1"/>
    <property type="molecule type" value="Genomic_DNA"/>
</dbReference>
<comment type="caution">
    <text evidence="2">The sequence shown here is derived from an EMBL/GenBank/DDBJ whole genome shotgun (WGS) entry which is preliminary data.</text>
</comment>
<feature type="region of interest" description="Disordered" evidence="1">
    <location>
        <begin position="15"/>
        <end position="67"/>
    </location>
</feature>
<dbReference type="Proteomes" id="UP001066276">
    <property type="component" value="Chromosome 6"/>
</dbReference>